<dbReference type="GO" id="GO:0009307">
    <property type="term" value="P:DNA restriction-modification system"/>
    <property type="evidence" value="ECO:0007669"/>
    <property type="project" value="UniProtKB-KW"/>
</dbReference>
<dbReference type="RefSeq" id="WP_257531694.1">
    <property type="nucleotide sequence ID" value="NZ_JANKAS010000009.1"/>
</dbReference>
<name>A0AAE3HF28_9FIRM</name>
<evidence type="ECO:0000256" key="3">
    <source>
        <dbReference type="ARBA" id="ARBA00022679"/>
    </source>
</evidence>
<evidence type="ECO:0000259" key="6">
    <source>
        <dbReference type="Pfam" id="PF01555"/>
    </source>
</evidence>
<keyword evidence="5" id="KW-0680">Restriction system</keyword>
<dbReference type="Proteomes" id="UP001205748">
    <property type="component" value="Unassembled WGS sequence"/>
</dbReference>
<sequence length="652" mass="74988">MIKDILNENEEITPNSKEITVLKEHFPSCFKNDGTFDIERFKGFLSDKITVTDEGYELKFLGKNYARLLASVDTTTVVVPNGEHNSKPENNNSENIYISGDNLDGLKHLLKSYSGKIKCIYIDPPYNTGTDGFVYNDNFNFTVDSLSEKLSMSEEQAERILDLTKRGSASHSAWLMFMYPRLALARDLLTDDGAIFISIDDNEQSNLKLICDDVFGEENFVATITNTNNPKGRSDDDFVATAHEYIIVYAKSIELLTWGGFEPTEKITRRYNKFDKDGNKYREIDLRKTGENDLREDRPNLFYYFYYNEKTGDFYPDYESYSKEGYVQIRPLRNDGREGNWRWELKTTQSRLSQLHPKFMPNRKIWGIMQMDYLEGRSLVKPTSSWTFKDVNSERGTEEFIKLGFDKRVFPKPKPIGTISRCVILGAEKDDIILDFFSGSATTAHAVMKLNAEDGGNRKFILVQLPEAVKEGSVAEKAGYKTIDQIGIDRIIKAANKIKDENPETVIDLGFKHFTLEEPTPNTLDKIEVFDPNENKLFADKTLLNEFGKPTILSTWLVRDGYGLTVEPEELDLSGYKGYFIDKHLYLIDTEIPNEAIEDIVVKYETEGSFNPENIVLFGYSFTWTEMEQLKINLKRLKDTEKNLNINFDVRY</sequence>
<evidence type="ECO:0000256" key="4">
    <source>
        <dbReference type="ARBA" id="ARBA00022691"/>
    </source>
</evidence>
<dbReference type="Pfam" id="PF01555">
    <property type="entry name" value="N6_N4_Mtase"/>
    <property type="match status" value="1"/>
</dbReference>
<dbReference type="InterPro" id="IPR029063">
    <property type="entry name" value="SAM-dependent_MTases_sf"/>
</dbReference>
<evidence type="ECO:0000313" key="8">
    <source>
        <dbReference type="EMBL" id="MCR1899382.1"/>
    </source>
</evidence>
<proteinExistence type="inferred from homology"/>
<feature type="domain" description="DNA methylase N-4/N-6" evidence="6">
    <location>
        <begin position="117"/>
        <end position="461"/>
    </location>
</feature>
<evidence type="ECO:0000256" key="2">
    <source>
        <dbReference type="ARBA" id="ARBA00022603"/>
    </source>
</evidence>
<dbReference type="Pfam" id="PF18273">
    <property type="entry name" value="T3RM_EcoP15I_C"/>
    <property type="match status" value="1"/>
</dbReference>
<dbReference type="InterPro" id="IPR002295">
    <property type="entry name" value="N4/N6-MTase_EcoPI_Mod-like"/>
</dbReference>
<dbReference type="SUPFAM" id="SSF53335">
    <property type="entry name" value="S-adenosyl-L-methionine-dependent methyltransferases"/>
    <property type="match status" value="1"/>
</dbReference>
<keyword evidence="4" id="KW-0949">S-adenosyl-L-methionine</keyword>
<reference evidence="8" key="1">
    <citation type="submission" date="2022-07" db="EMBL/GenBank/DDBJ databases">
        <title>Enhanced cultured diversity of the mouse gut microbiota enables custom-made synthetic communities.</title>
        <authorList>
            <person name="Afrizal A."/>
        </authorList>
    </citation>
    <scope>NUCLEOTIDE SEQUENCE</scope>
    <source>
        <strain evidence="8">DSM 28593</strain>
    </source>
</reference>
<dbReference type="PRINTS" id="PR00506">
    <property type="entry name" value="D21N6MTFRASE"/>
</dbReference>
<dbReference type="Gene3D" id="3.40.50.150">
    <property type="entry name" value="Vaccinia Virus protein VP39"/>
    <property type="match status" value="1"/>
</dbReference>
<dbReference type="AlphaFoldDB" id="A0AAE3HF28"/>
<evidence type="ECO:0000259" key="7">
    <source>
        <dbReference type="Pfam" id="PF18273"/>
    </source>
</evidence>
<dbReference type="InterPro" id="IPR002941">
    <property type="entry name" value="DNA_methylase_N4/N6"/>
</dbReference>
<dbReference type="GO" id="GO:0003677">
    <property type="term" value="F:DNA binding"/>
    <property type="evidence" value="ECO:0007669"/>
    <property type="project" value="InterPro"/>
</dbReference>
<evidence type="ECO:0000256" key="1">
    <source>
        <dbReference type="ARBA" id="ARBA00006594"/>
    </source>
</evidence>
<dbReference type="InterPro" id="IPR041405">
    <property type="entry name" value="T3RM_EcoP15I_C"/>
</dbReference>
<dbReference type="GO" id="GO:0008170">
    <property type="term" value="F:N-methyltransferase activity"/>
    <property type="evidence" value="ECO:0007669"/>
    <property type="project" value="InterPro"/>
</dbReference>
<gene>
    <name evidence="8" type="ORF">NSA47_10340</name>
</gene>
<feature type="domain" description="Type III R-M EcoP15I C-terminal" evidence="7">
    <location>
        <begin position="548"/>
        <end position="644"/>
    </location>
</feature>
<evidence type="ECO:0000313" key="9">
    <source>
        <dbReference type="Proteomes" id="UP001205748"/>
    </source>
</evidence>
<organism evidence="8 9">
    <name type="scientific">Irregularibacter muris</name>
    <dbReference type="NCBI Taxonomy" id="1796619"/>
    <lineage>
        <taxon>Bacteria</taxon>
        <taxon>Bacillati</taxon>
        <taxon>Bacillota</taxon>
        <taxon>Clostridia</taxon>
        <taxon>Eubacteriales</taxon>
        <taxon>Eubacteriaceae</taxon>
        <taxon>Irregularibacter</taxon>
    </lineage>
</organism>
<protein>
    <submittedName>
        <fullName evidence="8">Site-specific DNA-methyltransferase</fullName>
    </submittedName>
</protein>
<dbReference type="InterPro" id="IPR002052">
    <property type="entry name" value="DNA_methylase_N6_adenine_CS"/>
</dbReference>
<dbReference type="EMBL" id="JANKAS010000009">
    <property type="protein sequence ID" value="MCR1899382.1"/>
    <property type="molecule type" value="Genomic_DNA"/>
</dbReference>
<accession>A0AAE3HF28</accession>
<keyword evidence="3" id="KW-0808">Transferase</keyword>
<comment type="similarity">
    <text evidence="1">Belongs to the N(4)/N(6)-methyltransferase family.</text>
</comment>
<keyword evidence="9" id="KW-1185">Reference proteome</keyword>
<keyword evidence="2" id="KW-0489">Methyltransferase</keyword>
<dbReference type="GO" id="GO:0032259">
    <property type="term" value="P:methylation"/>
    <property type="evidence" value="ECO:0007669"/>
    <property type="project" value="UniProtKB-KW"/>
</dbReference>
<dbReference type="PIRSF" id="PIRSF015855">
    <property type="entry name" value="TypeIII_Mtase_mKpnI"/>
    <property type="match status" value="1"/>
</dbReference>
<dbReference type="PROSITE" id="PS00092">
    <property type="entry name" value="N6_MTASE"/>
    <property type="match status" value="1"/>
</dbReference>
<comment type="caution">
    <text evidence="8">The sequence shown here is derived from an EMBL/GenBank/DDBJ whole genome shotgun (WGS) entry which is preliminary data.</text>
</comment>
<evidence type="ECO:0000256" key="5">
    <source>
        <dbReference type="ARBA" id="ARBA00022747"/>
    </source>
</evidence>